<dbReference type="RefSeq" id="WP_183635882.1">
    <property type="nucleotide sequence ID" value="NZ_BAABLE010000005.1"/>
</dbReference>
<accession>A0A840BL49</accession>
<evidence type="ECO:0000313" key="1">
    <source>
        <dbReference type="EMBL" id="MBB4013975.1"/>
    </source>
</evidence>
<dbReference type="Gene3D" id="2.130.10.10">
    <property type="entry name" value="YVTN repeat-like/Quinoprotein amine dehydrogenase"/>
    <property type="match status" value="1"/>
</dbReference>
<comment type="caution">
    <text evidence="1">The sequence shown here is derived from an EMBL/GenBank/DDBJ whole genome shotgun (WGS) entry which is preliminary data.</text>
</comment>
<dbReference type="SUPFAM" id="SSF110296">
    <property type="entry name" value="Oligoxyloglucan reducing end-specific cellobiohydrolase"/>
    <property type="match status" value="1"/>
</dbReference>
<organism evidence="1 2">
    <name type="scientific">Niveibacterium umoris</name>
    <dbReference type="NCBI Taxonomy" id="1193620"/>
    <lineage>
        <taxon>Bacteria</taxon>
        <taxon>Pseudomonadati</taxon>
        <taxon>Pseudomonadota</taxon>
        <taxon>Betaproteobacteria</taxon>
        <taxon>Rhodocyclales</taxon>
        <taxon>Rhodocyclaceae</taxon>
        <taxon>Niveibacterium</taxon>
    </lineage>
</organism>
<dbReference type="InterPro" id="IPR015943">
    <property type="entry name" value="WD40/YVTN_repeat-like_dom_sf"/>
</dbReference>
<keyword evidence="2" id="KW-1185">Reference proteome</keyword>
<dbReference type="Proteomes" id="UP000561045">
    <property type="component" value="Unassembled WGS sequence"/>
</dbReference>
<dbReference type="GO" id="GO:0010411">
    <property type="term" value="P:xyloglucan metabolic process"/>
    <property type="evidence" value="ECO:0007669"/>
    <property type="project" value="TreeGrafter"/>
</dbReference>
<dbReference type="EMBL" id="JACIET010000002">
    <property type="protein sequence ID" value="MBB4013975.1"/>
    <property type="molecule type" value="Genomic_DNA"/>
</dbReference>
<name>A0A840BL49_9RHOO</name>
<dbReference type="AlphaFoldDB" id="A0A840BL49"/>
<evidence type="ECO:0000313" key="2">
    <source>
        <dbReference type="Proteomes" id="UP000561045"/>
    </source>
</evidence>
<dbReference type="InterPro" id="IPR052025">
    <property type="entry name" value="Xyloglucanase_GH74"/>
</dbReference>
<protein>
    <submittedName>
        <fullName evidence="1">Photosystem II stability/assembly factor-like uncharacterized protein</fullName>
    </submittedName>
</protein>
<gene>
    <name evidence="1" type="ORF">GGR36_003321</name>
</gene>
<reference evidence="1 2" key="1">
    <citation type="submission" date="2020-08" db="EMBL/GenBank/DDBJ databases">
        <title>Genomic Encyclopedia of Type Strains, Phase IV (KMG-IV): sequencing the most valuable type-strain genomes for metagenomic binning, comparative biology and taxonomic classification.</title>
        <authorList>
            <person name="Goeker M."/>
        </authorList>
    </citation>
    <scope>NUCLEOTIDE SEQUENCE [LARGE SCALE GENOMIC DNA]</scope>
    <source>
        <strain evidence="1 2">DSM 106739</strain>
    </source>
</reference>
<proteinExistence type="predicted"/>
<sequence length="374" mass="40897">MAATALLIATRKGLWILHGNAARTDWRLEGPHFLGNVIHHARLDPRDGRTLVVAARTGHLGPTVFRSADGGASWQEAETPPAFPKAEGGRVVEHVFWLTPGHASEPGTWYAGTSPQGLFVSSDGGLHWASVEGFNAHPDRRAWCGDDKDQTPDGGKLHSVLVDPRDPAHLFVSMSSGGTFESRAGGADWTPINQGVRAEFYPDPYPVFGQDPHCVRMHPARPSRLYQQNHCGLFRRDEADGKWVDIGAHIPQDGVRRDIGFGVVIHAHQPDTIWTFPMDAGSVWPRVSPEGKPCVLRSRDGGDSWQKCTAGLPAEQAWFTVLRQALAVDGERTAGVYFGTTGGEVWASTDEGENWRCIARHLPEIYAVEAVQFA</sequence>
<dbReference type="PANTHER" id="PTHR43739:SF5">
    <property type="entry name" value="EXO-ALPHA-SIALIDASE"/>
    <property type="match status" value="1"/>
</dbReference>
<dbReference type="CDD" id="cd15482">
    <property type="entry name" value="Sialidase_non-viral"/>
    <property type="match status" value="1"/>
</dbReference>
<dbReference type="PANTHER" id="PTHR43739">
    <property type="entry name" value="XYLOGLUCANASE (EUROFUNG)"/>
    <property type="match status" value="1"/>
</dbReference>